<dbReference type="FunFam" id="3.40.1440.60:FF:000001">
    <property type="entry name" value="Primosomal protein N"/>
    <property type="match status" value="1"/>
</dbReference>
<dbReference type="InterPro" id="IPR042115">
    <property type="entry name" value="PriA_3primeBD_sf"/>
</dbReference>
<comment type="caution">
    <text evidence="15">The sequence shown here is derived from an EMBL/GenBank/DDBJ whole genome shotgun (WGS) entry which is preliminary data.</text>
</comment>
<dbReference type="Pfam" id="PF18074">
    <property type="entry name" value="PriA_C"/>
    <property type="match status" value="1"/>
</dbReference>
<keyword evidence="4 12" id="KW-0547">Nucleotide-binding</keyword>
<dbReference type="Gene3D" id="3.40.1440.60">
    <property type="entry name" value="PriA, 3(prime) DNA-binding domain"/>
    <property type="match status" value="1"/>
</dbReference>
<dbReference type="Pfam" id="PF00271">
    <property type="entry name" value="Helicase_C"/>
    <property type="match status" value="1"/>
</dbReference>
<feature type="binding site" evidence="12">
    <location>
        <position position="471"/>
    </location>
    <ligand>
        <name>Zn(2+)</name>
        <dbReference type="ChEBI" id="CHEBI:29105"/>
        <label>2</label>
    </ligand>
</feature>
<dbReference type="InterPro" id="IPR014001">
    <property type="entry name" value="Helicase_ATP-bd"/>
</dbReference>
<dbReference type="SMART" id="SM00490">
    <property type="entry name" value="HELICc"/>
    <property type="match status" value="1"/>
</dbReference>
<evidence type="ECO:0000256" key="10">
    <source>
        <dbReference type="ARBA" id="ARBA00023235"/>
    </source>
</evidence>
<dbReference type="PANTHER" id="PTHR30580">
    <property type="entry name" value="PRIMOSOMAL PROTEIN N"/>
    <property type="match status" value="1"/>
</dbReference>
<dbReference type="GO" id="GO:0006269">
    <property type="term" value="P:DNA replication, synthesis of primer"/>
    <property type="evidence" value="ECO:0007669"/>
    <property type="project" value="UniProtKB-KW"/>
</dbReference>
<dbReference type="PROSITE" id="PS51194">
    <property type="entry name" value="HELICASE_CTER"/>
    <property type="match status" value="1"/>
</dbReference>
<reference evidence="15 16" key="1">
    <citation type="submission" date="2018-11" db="EMBL/GenBank/DDBJ databases">
        <title>Genomic Encyclopedia of Type Strains, Phase IV (KMG-IV): sequencing the most valuable type-strain genomes for metagenomic binning, comparative biology and taxonomic classification.</title>
        <authorList>
            <person name="Goeker M."/>
        </authorList>
    </citation>
    <scope>NUCLEOTIDE SEQUENCE [LARGE SCALE GENOMIC DNA]</scope>
    <source>
        <strain evidence="15 16">DSM 100316</strain>
    </source>
</reference>
<keyword evidence="2 12" id="KW-0235">DNA replication</keyword>
<keyword evidence="7 12" id="KW-0862">Zinc</keyword>
<gene>
    <name evidence="12" type="primary">priA</name>
    <name evidence="15" type="ORF">EDC56_3602</name>
</gene>
<dbReference type="Pfam" id="PF17764">
    <property type="entry name" value="PriA_3primeBD"/>
    <property type="match status" value="1"/>
</dbReference>
<dbReference type="SUPFAM" id="SSF52540">
    <property type="entry name" value="P-loop containing nucleoside triphosphate hydrolases"/>
    <property type="match status" value="2"/>
</dbReference>
<dbReference type="InterPro" id="IPR001650">
    <property type="entry name" value="Helicase_C-like"/>
</dbReference>
<dbReference type="PANTHER" id="PTHR30580:SF0">
    <property type="entry name" value="PRIMOSOMAL PROTEIN N"/>
    <property type="match status" value="1"/>
</dbReference>
<feature type="binding site" evidence="12">
    <location>
        <position position="492"/>
    </location>
    <ligand>
        <name>Zn(2+)</name>
        <dbReference type="ChEBI" id="CHEBI:29105"/>
        <label>2</label>
    </ligand>
</feature>
<evidence type="ECO:0000256" key="2">
    <source>
        <dbReference type="ARBA" id="ARBA00022705"/>
    </source>
</evidence>
<dbReference type="Gene3D" id="3.40.50.300">
    <property type="entry name" value="P-loop containing nucleotide triphosphate hydrolases"/>
    <property type="match status" value="2"/>
</dbReference>
<protein>
    <recommendedName>
        <fullName evidence="12">Replication restart protein PriA</fullName>
    </recommendedName>
    <alternativeName>
        <fullName evidence="12">ATP-dependent DNA helicase PriA</fullName>
        <ecNumber evidence="12">5.6.2.4</ecNumber>
    </alternativeName>
    <alternativeName>
        <fullName evidence="12">DNA 3'-5' helicase PriA</fullName>
    </alternativeName>
</protein>
<evidence type="ECO:0000256" key="6">
    <source>
        <dbReference type="ARBA" id="ARBA00022806"/>
    </source>
</evidence>
<dbReference type="Proteomes" id="UP000275394">
    <property type="component" value="Unassembled WGS sequence"/>
</dbReference>
<dbReference type="CDD" id="cd17929">
    <property type="entry name" value="DEXHc_priA"/>
    <property type="match status" value="1"/>
</dbReference>
<evidence type="ECO:0000256" key="12">
    <source>
        <dbReference type="HAMAP-Rule" id="MF_00983"/>
    </source>
</evidence>
<feature type="domain" description="Helicase C-terminal" evidence="14">
    <location>
        <begin position="433"/>
        <end position="654"/>
    </location>
</feature>
<dbReference type="Pfam" id="PF18319">
    <property type="entry name" value="Zn_ribbon_PriA"/>
    <property type="match status" value="1"/>
</dbReference>
<dbReference type="NCBIfam" id="NF004067">
    <property type="entry name" value="PRK05580.1-4"/>
    <property type="match status" value="1"/>
</dbReference>
<evidence type="ECO:0000256" key="1">
    <source>
        <dbReference type="ARBA" id="ARBA00022515"/>
    </source>
</evidence>
<keyword evidence="16" id="KW-1185">Reference proteome</keyword>
<dbReference type="GO" id="GO:1990077">
    <property type="term" value="C:primosome complex"/>
    <property type="evidence" value="ECO:0007669"/>
    <property type="project" value="UniProtKB-UniRule"/>
</dbReference>
<accession>A0A3N2DDS8</accession>
<evidence type="ECO:0000256" key="8">
    <source>
        <dbReference type="ARBA" id="ARBA00022840"/>
    </source>
</evidence>
<dbReference type="AlphaFoldDB" id="A0A3N2DDS8"/>
<feature type="binding site" evidence="12">
    <location>
        <position position="474"/>
    </location>
    <ligand>
        <name>Zn(2+)</name>
        <dbReference type="ChEBI" id="CHEBI:29105"/>
        <label>2</label>
    </ligand>
</feature>
<evidence type="ECO:0000256" key="3">
    <source>
        <dbReference type="ARBA" id="ARBA00022723"/>
    </source>
</evidence>
<evidence type="ECO:0000256" key="4">
    <source>
        <dbReference type="ARBA" id="ARBA00022741"/>
    </source>
</evidence>
<keyword evidence="8 12" id="KW-0067">ATP-binding</keyword>
<evidence type="ECO:0000256" key="9">
    <source>
        <dbReference type="ARBA" id="ARBA00023125"/>
    </source>
</evidence>
<dbReference type="InterPro" id="IPR005259">
    <property type="entry name" value="PriA"/>
</dbReference>
<dbReference type="OrthoDB" id="9759544at2"/>
<comment type="catalytic activity">
    <reaction evidence="12">
        <text>Couples ATP hydrolysis with the unwinding of duplex DNA by translocating in the 3'-5' direction.</text>
        <dbReference type="EC" id="5.6.2.4"/>
    </reaction>
</comment>
<dbReference type="PROSITE" id="PS51192">
    <property type="entry name" value="HELICASE_ATP_BIND_1"/>
    <property type="match status" value="1"/>
</dbReference>
<dbReference type="GO" id="GO:0003677">
    <property type="term" value="F:DNA binding"/>
    <property type="evidence" value="ECO:0007669"/>
    <property type="project" value="UniProtKB-UniRule"/>
</dbReference>
<keyword evidence="6 12" id="KW-0347">Helicase</keyword>
<dbReference type="InterPro" id="IPR041222">
    <property type="entry name" value="PriA_3primeBD"/>
</dbReference>
<dbReference type="GO" id="GO:0043138">
    <property type="term" value="F:3'-5' DNA helicase activity"/>
    <property type="evidence" value="ECO:0007669"/>
    <property type="project" value="UniProtKB-EC"/>
</dbReference>
<dbReference type="HAMAP" id="MF_00983">
    <property type="entry name" value="PriA"/>
    <property type="match status" value="1"/>
</dbReference>
<evidence type="ECO:0000256" key="11">
    <source>
        <dbReference type="ARBA" id="ARBA00048988"/>
    </source>
</evidence>
<comment type="subunit">
    <text evidence="12">Component of the replication restart primosome.</text>
</comment>
<comment type="similarity">
    <text evidence="12">Belongs to the helicase family. PriA subfamily.</text>
</comment>
<evidence type="ECO:0000256" key="5">
    <source>
        <dbReference type="ARBA" id="ARBA00022801"/>
    </source>
</evidence>
<keyword evidence="9 12" id="KW-0238">DNA-binding</keyword>
<organism evidence="15 16">
    <name type="scientific">Sinobacterium caligoides</name>
    <dbReference type="NCBI Taxonomy" id="933926"/>
    <lineage>
        <taxon>Bacteria</taxon>
        <taxon>Pseudomonadati</taxon>
        <taxon>Pseudomonadota</taxon>
        <taxon>Gammaproteobacteria</taxon>
        <taxon>Cellvibrionales</taxon>
        <taxon>Spongiibacteraceae</taxon>
        <taxon>Sinobacterium</taxon>
    </lineage>
</organism>
<feature type="binding site" evidence="12">
    <location>
        <position position="505"/>
    </location>
    <ligand>
        <name>Zn(2+)</name>
        <dbReference type="ChEBI" id="CHEBI:29105"/>
        <label>1</label>
    </ligand>
</feature>
<dbReference type="InterPro" id="IPR040498">
    <property type="entry name" value="PriA_CRR"/>
</dbReference>
<keyword evidence="1 12" id="KW-0639">Primosome</keyword>
<dbReference type="InterPro" id="IPR011545">
    <property type="entry name" value="DEAD/DEAH_box_helicase_dom"/>
</dbReference>
<dbReference type="EMBL" id="RKHR01000008">
    <property type="protein sequence ID" value="ROR97933.1"/>
    <property type="molecule type" value="Genomic_DNA"/>
</dbReference>
<dbReference type="Pfam" id="PF00270">
    <property type="entry name" value="DEAD"/>
    <property type="match status" value="1"/>
</dbReference>
<dbReference type="RefSeq" id="WP_123713928.1">
    <property type="nucleotide sequence ID" value="NZ_RKHR01000008.1"/>
</dbReference>
<dbReference type="GO" id="GO:0006310">
    <property type="term" value="P:DNA recombination"/>
    <property type="evidence" value="ECO:0007669"/>
    <property type="project" value="InterPro"/>
</dbReference>
<sequence length="757" mass="83444">MNRSSTADEPFNLSAPQPADEDAPLWRVAVPTPLRKLYDYLPPVALTAEQCARVTPGVRVKVSFGRQQLIGVVVDCDAQSDFQRSKLKPVLELLDNDSVFSADIERLCHWISRYYQYGLGEVMSNALPVLLRKGRSVSAQVKRWRLTTNGKGLPEGALRGAKKQALLLALLQRGEQSPETLKEQGISAAISRAMVDKGLIEQVLIDEALAVPSAPLPATLRQSALTLNAQQQRALDEVPDTGFAPTLLQGVTGSGKTEVYLQLIHRQLEAGRQALVLVPEIGLTPQTQQRFIDRFDCPVAMLHSAMSDTARLEVWRRARVGQLGIVIGTRSALFTPLPQLGIIIVDEEHDGSFKQLEGVRYNARDAAVVRAKDCAIPIVLGSATPSLESLHNAQQGRYRHLELLERAGGAEPPAVQLVDVRQQNMHEGMSGELLEAMREELQRGRQVLLFLNRRGYSPSLMCHQCGWCADCHNCDAKLTVHLKPRQLHCHHCDSRYAIPAACPNCHSGNLLGEGIGTERSQRALEQLFPAVPVLRVDRDTVSRRGELDELLAEVHSGEPCILVGTQMLAKGHHFPDVTLVAIVDADAGFFSSDFRGSERISQLLVQVAGRAGRAEHRGRVLVQTHHPEHLLMRQLLEQGYHAVAQSLLAERQVLGLPPCGYLVMVRADARHEQLAEQMLARLRDALQGLAGSEVTWVGPMPALMVRRQGRFRAQIMLRSGSRGLLAQLAGAVVGWLEADAEARKMRWSIDVDPQDTL</sequence>
<dbReference type="InterPro" id="IPR027417">
    <property type="entry name" value="P-loop_NTPase"/>
</dbReference>
<keyword evidence="5 12" id="KW-0378">Hydrolase</keyword>
<evidence type="ECO:0000313" key="16">
    <source>
        <dbReference type="Proteomes" id="UP000275394"/>
    </source>
</evidence>
<comment type="function">
    <text evidence="12">Initiates the restart of stalled replication forks, which reloads the replicative helicase on sites other than the origin of replication. Recognizes and binds to abandoned replication forks and remodels them to uncover a helicase loading site. Promotes assembly of the primosome at these replication forks.</text>
</comment>
<dbReference type="GO" id="GO:0006270">
    <property type="term" value="P:DNA replication initiation"/>
    <property type="evidence" value="ECO:0007669"/>
    <property type="project" value="TreeGrafter"/>
</dbReference>
<comment type="cofactor">
    <cofactor evidence="12">
        <name>Zn(2+)</name>
        <dbReference type="ChEBI" id="CHEBI:29105"/>
    </cofactor>
    <text evidence="12">Binds 2 zinc ions per subunit.</text>
</comment>
<dbReference type="FunFam" id="3.40.50.300:FF:000489">
    <property type="entry name" value="Primosome assembly protein PriA"/>
    <property type="match status" value="1"/>
</dbReference>
<dbReference type="CDD" id="cd18804">
    <property type="entry name" value="SF2_C_priA"/>
    <property type="match status" value="1"/>
</dbReference>
<feature type="binding site" evidence="12">
    <location>
        <position position="489"/>
    </location>
    <ligand>
        <name>Zn(2+)</name>
        <dbReference type="ChEBI" id="CHEBI:29105"/>
        <label>2</label>
    </ligand>
</feature>
<keyword evidence="10 12" id="KW-0413">Isomerase</keyword>
<dbReference type="SMART" id="SM00487">
    <property type="entry name" value="DEXDc"/>
    <property type="match status" value="1"/>
</dbReference>
<dbReference type="NCBIfam" id="NF004065">
    <property type="entry name" value="PRK05580.1-1"/>
    <property type="match status" value="1"/>
</dbReference>
<feature type="binding site" evidence="12">
    <location>
        <position position="462"/>
    </location>
    <ligand>
        <name>Zn(2+)</name>
        <dbReference type="ChEBI" id="CHEBI:29105"/>
        <label>1</label>
    </ligand>
</feature>
<dbReference type="GO" id="GO:0006302">
    <property type="term" value="P:double-strand break repair"/>
    <property type="evidence" value="ECO:0007669"/>
    <property type="project" value="InterPro"/>
</dbReference>
<feature type="binding site" evidence="12">
    <location>
        <position position="502"/>
    </location>
    <ligand>
        <name>Zn(2+)</name>
        <dbReference type="ChEBI" id="CHEBI:29105"/>
        <label>1</label>
    </ligand>
</feature>
<dbReference type="EC" id="5.6.2.4" evidence="12"/>
<feature type="domain" description="Helicase ATP-binding" evidence="13">
    <location>
        <begin position="246"/>
        <end position="403"/>
    </location>
</feature>
<comment type="catalytic activity">
    <reaction evidence="11 12">
        <text>ATP + H2O = ADP + phosphate + H(+)</text>
        <dbReference type="Rhea" id="RHEA:13065"/>
        <dbReference type="ChEBI" id="CHEBI:15377"/>
        <dbReference type="ChEBI" id="CHEBI:15378"/>
        <dbReference type="ChEBI" id="CHEBI:30616"/>
        <dbReference type="ChEBI" id="CHEBI:43474"/>
        <dbReference type="ChEBI" id="CHEBI:456216"/>
        <dbReference type="EC" id="5.6.2.4"/>
    </reaction>
</comment>
<feature type="binding site" evidence="12">
    <location>
        <position position="465"/>
    </location>
    <ligand>
        <name>Zn(2+)</name>
        <dbReference type="ChEBI" id="CHEBI:29105"/>
        <label>1</label>
    </ligand>
</feature>
<evidence type="ECO:0000313" key="15">
    <source>
        <dbReference type="EMBL" id="ROR97933.1"/>
    </source>
</evidence>
<evidence type="ECO:0000259" key="14">
    <source>
        <dbReference type="PROSITE" id="PS51194"/>
    </source>
</evidence>
<dbReference type="InterPro" id="IPR041236">
    <property type="entry name" value="PriA_C"/>
</dbReference>
<evidence type="ECO:0000256" key="7">
    <source>
        <dbReference type="ARBA" id="ARBA00022833"/>
    </source>
</evidence>
<dbReference type="GO" id="GO:0016887">
    <property type="term" value="F:ATP hydrolysis activity"/>
    <property type="evidence" value="ECO:0007669"/>
    <property type="project" value="RHEA"/>
</dbReference>
<proteinExistence type="inferred from homology"/>
<dbReference type="NCBIfam" id="TIGR00595">
    <property type="entry name" value="priA"/>
    <property type="match status" value="1"/>
</dbReference>
<evidence type="ECO:0000259" key="13">
    <source>
        <dbReference type="PROSITE" id="PS51192"/>
    </source>
</evidence>
<keyword evidence="3 12" id="KW-0479">Metal-binding</keyword>
<dbReference type="GO" id="GO:0008270">
    <property type="term" value="F:zinc ion binding"/>
    <property type="evidence" value="ECO:0007669"/>
    <property type="project" value="UniProtKB-UniRule"/>
</dbReference>
<dbReference type="GO" id="GO:0005524">
    <property type="term" value="F:ATP binding"/>
    <property type="evidence" value="ECO:0007669"/>
    <property type="project" value="UniProtKB-UniRule"/>
</dbReference>
<name>A0A3N2DDS8_9GAMM</name>